<comment type="caution">
    <text evidence="2">The sequence shown here is derived from an EMBL/GenBank/DDBJ whole genome shotgun (WGS) entry which is preliminary data.</text>
</comment>
<keyword evidence="3" id="KW-1185">Reference proteome</keyword>
<proteinExistence type="predicted"/>
<dbReference type="Proteomes" id="UP001174136">
    <property type="component" value="Unassembled WGS sequence"/>
</dbReference>
<accession>A0AA47LZA4</accession>
<name>A0AA47LZA4_MERPO</name>
<evidence type="ECO:0000313" key="3">
    <source>
        <dbReference type="Proteomes" id="UP001174136"/>
    </source>
</evidence>
<feature type="region of interest" description="Disordered" evidence="1">
    <location>
        <begin position="69"/>
        <end position="93"/>
    </location>
</feature>
<organism evidence="2 3">
    <name type="scientific">Merluccius polli</name>
    <name type="common">Benguela hake</name>
    <name type="synonym">Merluccius cadenati</name>
    <dbReference type="NCBI Taxonomy" id="89951"/>
    <lineage>
        <taxon>Eukaryota</taxon>
        <taxon>Metazoa</taxon>
        <taxon>Chordata</taxon>
        <taxon>Craniata</taxon>
        <taxon>Vertebrata</taxon>
        <taxon>Euteleostomi</taxon>
        <taxon>Actinopterygii</taxon>
        <taxon>Neopterygii</taxon>
        <taxon>Teleostei</taxon>
        <taxon>Neoteleostei</taxon>
        <taxon>Acanthomorphata</taxon>
        <taxon>Zeiogadaria</taxon>
        <taxon>Gadariae</taxon>
        <taxon>Gadiformes</taxon>
        <taxon>Gadoidei</taxon>
        <taxon>Merlucciidae</taxon>
        <taxon>Merluccius</taxon>
    </lineage>
</organism>
<reference evidence="2" key="1">
    <citation type="journal article" date="2023" name="Front. Mar. Sci.">
        <title>A new Merluccius polli reference genome to investigate the effects of global change in West African waters.</title>
        <authorList>
            <person name="Mateo J.L."/>
            <person name="Blanco-Fernandez C."/>
            <person name="Garcia-Vazquez E."/>
            <person name="Machado-Schiaffino G."/>
        </authorList>
    </citation>
    <scope>NUCLEOTIDE SEQUENCE</scope>
    <source>
        <strain evidence="2">C29</strain>
        <tissue evidence="2">Fin</tissue>
    </source>
</reference>
<feature type="region of interest" description="Disordered" evidence="1">
    <location>
        <begin position="20"/>
        <end position="53"/>
    </location>
</feature>
<protein>
    <submittedName>
        <fullName evidence="2">Uncharacterized protein</fullName>
    </submittedName>
</protein>
<dbReference type="EMBL" id="JAOPHQ010006642">
    <property type="protein sequence ID" value="KAK0130740.1"/>
    <property type="molecule type" value="Genomic_DNA"/>
</dbReference>
<evidence type="ECO:0000256" key="1">
    <source>
        <dbReference type="SAM" id="MobiDB-lite"/>
    </source>
</evidence>
<feature type="compositionally biased region" description="Basic and acidic residues" evidence="1">
    <location>
        <begin position="71"/>
        <end position="93"/>
    </location>
</feature>
<gene>
    <name evidence="2" type="ORF">N1851_034600</name>
</gene>
<dbReference type="AlphaFoldDB" id="A0AA47LZA4"/>
<evidence type="ECO:0000313" key="2">
    <source>
        <dbReference type="EMBL" id="KAK0130740.1"/>
    </source>
</evidence>
<sequence length="93" mass="10254">MVDLQAEMVAPAEHAAVVVRAEEGEEEKSAGPRPLKRKMGSLLQKDKNATGPVITRDERAEEEMAAYLREPVTHGDEAQPKPTQKDFHSCRGT</sequence>